<dbReference type="Proteomes" id="UP000054078">
    <property type="component" value="Unassembled WGS sequence"/>
</dbReference>
<dbReference type="STRING" id="1299998.AUL39_06945"/>
<evidence type="ECO:0000313" key="3">
    <source>
        <dbReference type="Proteomes" id="UP000054078"/>
    </source>
</evidence>
<feature type="region of interest" description="Disordered" evidence="1">
    <location>
        <begin position="107"/>
        <end position="191"/>
    </location>
</feature>
<dbReference type="EMBL" id="LOJF01000009">
    <property type="protein sequence ID" value="KUH58696.1"/>
    <property type="molecule type" value="Genomic_DNA"/>
</dbReference>
<sequence length="245" mass="27392">MARKESYSRVYRWLNRRLVDVGATANERAVLCAYLEWQEPGKPLGVHTFRGREYFTTASDVAGVLGFSEATVKKALSGLCKKGVIARISKGHKGCVARYEVVQRVPDTEPYSDAQRVPDTEPYVENSQRVPDMEPYEAQRVPDTEPYSPSKGTEIGTHLKKKNKKGSDALHARRVAPVPTGTKEAPEEPGPLATETLREAWAAFVAGRDLTPEQEATHARYARSRTWEDIRAGRYRGAEMRTSEV</sequence>
<name>A0A100YVY3_TRASO</name>
<reference evidence="2 3" key="1">
    <citation type="submission" date="2015-12" db="EMBL/GenBank/DDBJ databases">
        <title>Draft Genome Sequence of Olsenella scatoligenes SK9K4T; a Producer of 3-Methylindole- (skatole) and 4-Methylphenol- (p-cresol) Isolated from Pig Feces.</title>
        <authorList>
            <person name="Li X."/>
            <person name="Borg B."/>
            <person name="Canibe N."/>
        </authorList>
    </citation>
    <scope>NUCLEOTIDE SEQUENCE [LARGE SCALE GENOMIC DNA]</scope>
    <source>
        <strain evidence="2 3">SK9K4</strain>
    </source>
</reference>
<organism evidence="2 3">
    <name type="scientific">Tractidigestivibacter scatoligenes</name>
    <name type="common">Olsenella scatoligenes</name>
    <dbReference type="NCBI Taxonomy" id="1299998"/>
    <lineage>
        <taxon>Bacteria</taxon>
        <taxon>Bacillati</taxon>
        <taxon>Actinomycetota</taxon>
        <taxon>Coriobacteriia</taxon>
        <taxon>Coriobacteriales</taxon>
        <taxon>Atopobiaceae</taxon>
        <taxon>Tractidigestivibacter</taxon>
    </lineage>
</organism>
<keyword evidence="3" id="KW-1185">Reference proteome</keyword>
<dbReference type="RefSeq" id="WP_059054843.1">
    <property type="nucleotide sequence ID" value="NZ_LOJF01000009.1"/>
</dbReference>
<proteinExistence type="predicted"/>
<evidence type="ECO:0000313" key="2">
    <source>
        <dbReference type="EMBL" id="KUH58696.1"/>
    </source>
</evidence>
<dbReference type="AlphaFoldDB" id="A0A100YVY3"/>
<accession>A0A100YVY3</accession>
<dbReference type="InterPro" id="IPR036388">
    <property type="entry name" value="WH-like_DNA-bd_sf"/>
</dbReference>
<evidence type="ECO:0000256" key="1">
    <source>
        <dbReference type="SAM" id="MobiDB-lite"/>
    </source>
</evidence>
<dbReference type="Gene3D" id="1.10.10.10">
    <property type="entry name" value="Winged helix-like DNA-binding domain superfamily/Winged helix DNA-binding domain"/>
    <property type="match status" value="1"/>
</dbReference>
<gene>
    <name evidence="2" type="ORF">AUL39_06945</name>
</gene>
<evidence type="ECO:0008006" key="4">
    <source>
        <dbReference type="Google" id="ProtNLM"/>
    </source>
</evidence>
<comment type="caution">
    <text evidence="2">The sequence shown here is derived from an EMBL/GenBank/DDBJ whole genome shotgun (WGS) entry which is preliminary data.</text>
</comment>
<protein>
    <recommendedName>
        <fullName evidence="4">Helix-turn-helix domain-containing protein</fullName>
    </recommendedName>
</protein>